<dbReference type="AlphaFoldDB" id="A0A1W1DD90"/>
<feature type="transmembrane region" description="Helical" evidence="1">
    <location>
        <begin position="12"/>
        <end position="36"/>
    </location>
</feature>
<accession>A0A1W1DD90</accession>
<name>A0A1W1DD90_9ZZZZ</name>
<proteinExistence type="predicted"/>
<organism evidence="2">
    <name type="scientific">hydrothermal vent metagenome</name>
    <dbReference type="NCBI Taxonomy" id="652676"/>
    <lineage>
        <taxon>unclassified sequences</taxon>
        <taxon>metagenomes</taxon>
        <taxon>ecological metagenomes</taxon>
    </lineage>
</organism>
<feature type="transmembrane region" description="Helical" evidence="1">
    <location>
        <begin position="56"/>
        <end position="75"/>
    </location>
</feature>
<evidence type="ECO:0000313" key="2">
    <source>
        <dbReference type="EMBL" id="SFV79094.1"/>
    </source>
</evidence>
<feature type="transmembrane region" description="Helical" evidence="1">
    <location>
        <begin position="87"/>
        <end position="109"/>
    </location>
</feature>
<keyword evidence="1" id="KW-0812">Transmembrane</keyword>
<gene>
    <name evidence="2" type="ORF">MNB_SUP05-11-354</name>
</gene>
<keyword evidence="1" id="KW-1133">Transmembrane helix</keyword>
<sequence length="118" mass="12402">MAVKSKLPKIQLIIILVTVAYFSTLGAGLSAAYGGLISLMNTGLVNRHTNKQREDLTISAQAGVGMMAISVIMRMAMVVGLTLAGHFLLKLSTDALIVSLVLGLIGFLIDKMLSNGGQ</sequence>
<protein>
    <submittedName>
        <fullName evidence="2">FIG048548: ATP synthase protein I2</fullName>
    </submittedName>
</protein>
<evidence type="ECO:0000256" key="1">
    <source>
        <dbReference type="SAM" id="Phobius"/>
    </source>
</evidence>
<keyword evidence="1" id="KW-0472">Membrane</keyword>
<reference evidence="2" key="1">
    <citation type="submission" date="2016-10" db="EMBL/GenBank/DDBJ databases">
        <authorList>
            <person name="de Groot N.N."/>
        </authorList>
    </citation>
    <scope>NUCLEOTIDE SEQUENCE</scope>
</reference>
<dbReference type="EMBL" id="FPHS01000116">
    <property type="protein sequence ID" value="SFV79094.1"/>
    <property type="molecule type" value="Genomic_DNA"/>
</dbReference>